<dbReference type="GO" id="GO:0000715">
    <property type="term" value="P:nucleotide-excision repair, DNA damage recognition"/>
    <property type="evidence" value="ECO:0007669"/>
    <property type="project" value="TreeGrafter"/>
</dbReference>
<protein>
    <recommendedName>
        <fullName evidence="2">XPA C-terminal domain-containing protein</fullName>
    </recommendedName>
</protein>
<dbReference type="GO" id="GO:0006284">
    <property type="term" value="P:base-excision repair"/>
    <property type="evidence" value="ECO:0007669"/>
    <property type="project" value="TreeGrafter"/>
</dbReference>
<comment type="caution">
    <text evidence="3">The sequence shown here is derived from an EMBL/GenBank/DDBJ whole genome shotgun (WGS) entry which is preliminary data.</text>
</comment>
<evidence type="ECO:0000313" key="4">
    <source>
        <dbReference type="Proteomes" id="UP000249081"/>
    </source>
</evidence>
<dbReference type="EMBL" id="QBMN01000081">
    <property type="protein sequence ID" value="PZO39967.1"/>
    <property type="molecule type" value="Genomic_DNA"/>
</dbReference>
<dbReference type="InterPro" id="IPR022656">
    <property type="entry name" value="XPA_C"/>
</dbReference>
<reference evidence="4" key="1">
    <citation type="submission" date="2018-04" db="EMBL/GenBank/DDBJ databases">
        <authorList>
            <person name="Cornet L."/>
        </authorList>
    </citation>
    <scope>NUCLEOTIDE SEQUENCE [LARGE SCALE GENOMIC DNA]</scope>
</reference>
<name>A0A2W4W9K5_9CYAN</name>
<dbReference type="GO" id="GO:0070914">
    <property type="term" value="P:UV-damage excision repair"/>
    <property type="evidence" value="ECO:0007669"/>
    <property type="project" value="TreeGrafter"/>
</dbReference>
<evidence type="ECO:0000259" key="2">
    <source>
        <dbReference type="Pfam" id="PF05181"/>
    </source>
</evidence>
<dbReference type="PANTHER" id="PTHR10142">
    <property type="entry name" value="DNA REPAIR PROTEIN COMPLEMENTING XP-A CELLS"/>
    <property type="match status" value="1"/>
</dbReference>
<evidence type="ECO:0000313" key="3">
    <source>
        <dbReference type="EMBL" id="PZO39967.1"/>
    </source>
</evidence>
<dbReference type="InterPro" id="IPR000465">
    <property type="entry name" value="XPA/RAD14"/>
</dbReference>
<reference evidence="3 4" key="2">
    <citation type="submission" date="2018-06" db="EMBL/GenBank/DDBJ databases">
        <title>Metagenomic assembly of (sub)arctic Cyanobacteria and their associated microbiome from non-axenic cultures.</title>
        <authorList>
            <person name="Baurain D."/>
        </authorList>
    </citation>
    <scope>NUCLEOTIDE SEQUENCE [LARGE SCALE GENOMIC DNA]</scope>
    <source>
        <strain evidence="3">ULC041bin1</strain>
    </source>
</reference>
<feature type="domain" description="XPA C-terminal" evidence="2">
    <location>
        <begin position="38"/>
        <end position="85"/>
    </location>
</feature>
<evidence type="ECO:0000256" key="1">
    <source>
        <dbReference type="ARBA" id="ARBA00022833"/>
    </source>
</evidence>
<dbReference type="InterPro" id="IPR037129">
    <property type="entry name" value="XPA_sf"/>
</dbReference>
<accession>A0A2W4W9K5</accession>
<dbReference type="Gene3D" id="3.90.530.10">
    <property type="entry name" value="XPA C-terminal domain"/>
    <property type="match status" value="1"/>
</dbReference>
<dbReference type="GO" id="GO:0003684">
    <property type="term" value="F:damaged DNA binding"/>
    <property type="evidence" value="ECO:0007669"/>
    <property type="project" value="InterPro"/>
</dbReference>
<dbReference type="Pfam" id="PF05181">
    <property type="entry name" value="XPA_C"/>
    <property type="match status" value="1"/>
</dbReference>
<sequence>MARKPKHPCSECGKGTIRKHPILEIYLCASCQRQQQDKYRYITKTRALGEYRLKPDDLESLGVHEVDNPYYKKAAPMQLYLLNQVTELSKKKWGSPEPYIVELVEFSNDLLVWFLEDTERLKQLPPD</sequence>
<dbReference type="InterPro" id="IPR009061">
    <property type="entry name" value="DNA-bd_dom_put_sf"/>
</dbReference>
<dbReference type="GO" id="GO:1901255">
    <property type="term" value="P:nucleotide-excision repair involved in interstrand cross-link repair"/>
    <property type="evidence" value="ECO:0007669"/>
    <property type="project" value="TreeGrafter"/>
</dbReference>
<organism evidence="3 4">
    <name type="scientific">Shackletoniella antarctica</name>
    <dbReference type="NCBI Taxonomy" id="268115"/>
    <lineage>
        <taxon>Bacteria</taxon>
        <taxon>Bacillati</taxon>
        <taxon>Cyanobacteriota</taxon>
        <taxon>Cyanophyceae</taxon>
        <taxon>Oculatellales</taxon>
        <taxon>Oculatellaceae</taxon>
        <taxon>Shackletoniella</taxon>
    </lineage>
</organism>
<dbReference type="Proteomes" id="UP000249081">
    <property type="component" value="Unassembled WGS sequence"/>
</dbReference>
<dbReference type="CDD" id="cd21075">
    <property type="entry name" value="DBD_XPA-like"/>
    <property type="match status" value="1"/>
</dbReference>
<proteinExistence type="predicted"/>
<dbReference type="SUPFAM" id="SSF46955">
    <property type="entry name" value="Putative DNA-binding domain"/>
    <property type="match status" value="1"/>
</dbReference>
<gene>
    <name evidence="3" type="ORF">DCF17_12605</name>
</gene>
<keyword evidence="1" id="KW-0862">Zinc</keyword>
<dbReference type="PANTHER" id="PTHR10142:SF0">
    <property type="entry name" value="DNA REPAIR PROTEIN COMPLEMENTING XP-A CELLS"/>
    <property type="match status" value="1"/>
</dbReference>
<dbReference type="AlphaFoldDB" id="A0A2W4W9K5"/>